<dbReference type="AlphaFoldDB" id="A0A8J7LSW2"/>
<dbReference type="GO" id="GO:0009279">
    <property type="term" value="C:cell outer membrane"/>
    <property type="evidence" value="ECO:0007669"/>
    <property type="project" value="TreeGrafter"/>
</dbReference>
<dbReference type="Pfam" id="PF19838">
    <property type="entry name" value="LptD_2"/>
    <property type="match status" value="1"/>
</dbReference>
<sequence length="916" mass="104145">MAFQKPSHTFTKIHLKALHTNNFKILFALSFTVFINTLSFAQDIPTKQDSIKPRVRDTKVIKVNDSLLAPQISEKEQDSIQTDSIKPKKELLEYIVKYSATDTTKFNQKKHKLYLYNEAVIDYGDMNIKAGSIIVDYNTNTVYARGIVDTVGTYTQAPVFTQGSNVVEPDSIVFNTKSQKALIYNSKTEQGEGTVIANITKKENDSVYFLKNAKYTTAEDLEDPEYYIKLRKAKIVPGKKIVTGLANLFFYDVPTPLGLPFGFFPQTEKHTSGVIIPSFGEQNDRGYFLQNGGYYFAINDYIDLAVLGDYYTNGSYGMRMESTYSKRYKFRGNIGFRYENLINSERGFPDYSKNTIYNIRWSHSQDSKSNPNSRFSASVNLGSSTYYRSSINQINTGAFLNNTLSSSVSYSKTFHGEPQVNFSLTATHSQNTNTEQINMTLPTFQGSVGRMYPFASKTGSKKGIIQNVNLQYNVRGENRIQTTDSLFFKKEMFDDARAGFQHSIPLSTNFKLFKYFSLSASTNYNEVWTFKTINKSFDPIERREVVEDVNGFDSFRTYNFSTSLGTTIYGMFDFQKEGKDRKIQAIRHVIRPSISYNINPAFDKYYDSYEVISADGLTTSDVEYSRFESGVFGTPNKNFSSSMGISVSNNIEAKVRDRDSTATKPKKITILNNLNFSTSYNFAGDSLQWSPVRMSGGTQLFNNKMNVNFGATMDPYALDNNNNRIDKFNIDNGGSLFRLTSANLTTIWSLSSKKGDKKDKKSKGIEENVRSGGRDDDLFGVSEDFANSKLNEDDKEEETPSALYNSPIPWSLRIAYAVNYSNSRRQNEISSHSLMFSGELELSPKWSVGASSGYDLKNAGFTYTQLRFERDLLSWRMNFSWIPFSSRSSWNFFIGIKSSILKDLKYEKRRQPDQRL</sequence>
<dbReference type="RefSeq" id="WP_199115624.1">
    <property type="nucleotide sequence ID" value="NZ_JAELVQ010000016.1"/>
</dbReference>
<dbReference type="PANTHER" id="PTHR30189">
    <property type="entry name" value="LPS-ASSEMBLY PROTEIN"/>
    <property type="match status" value="1"/>
</dbReference>
<feature type="compositionally biased region" description="Basic and acidic residues" evidence="1">
    <location>
        <begin position="754"/>
        <end position="777"/>
    </location>
</feature>
<gene>
    <name evidence="3" type="ORF">JF259_12280</name>
</gene>
<organism evidence="3 4">
    <name type="scientific">Snuella sedimenti</name>
    <dbReference type="NCBI Taxonomy" id="2798802"/>
    <lineage>
        <taxon>Bacteria</taxon>
        <taxon>Pseudomonadati</taxon>
        <taxon>Bacteroidota</taxon>
        <taxon>Flavobacteriia</taxon>
        <taxon>Flavobacteriales</taxon>
        <taxon>Flavobacteriaceae</taxon>
        <taxon>Snuella</taxon>
    </lineage>
</organism>
<dbReference type="InterPro" id="IPR045659">
    <property type="entry name" value="LptD_2"/>
</dbReference>
<evidence type="ECO:0000313" key="3">
    <source>
        <dbReference type="EMBL" id="MBJ6368865.1"/>
    </source>
</evidence>
<evidence type="ECO:0000256" key="1">
    <source>
        <dbReference type="SAM" id="MobiDB-lite"/>
    </source>
</evidence>
<feature type="domain" description="LPS-assembly protein LptD central" evidence="2">
    <location>
        <begin position="241"/>
        <end position="716"/>
    </location>
</feature>
<reference evidence="3" key="1">
    <citation type="submission" date="2020-12" db="EMBL/GenBank/DDBJ databases">
        <title>Snuella sp. nov., isolated from sediment in Incheon.</title>
        <authorList>
            <person name="Kim W."/>
        </authorList>
    </citation>
    <scope>NUCLEOTIDE SEQUENCE</scope>
    <source>
        <strain evidence="3">CAU 1569</strain>
    </source>
</reference>
<dbReference type="PANTHER" id="PTHR30189:SF1">
    <property type="entry name" value="LPS-ASSEMBLY PROTEIN LPTD"/>
    <property type="match status" value="1"/>
</dbReference>
<dbReference type="InterPro" id="IPR050218">
    <property type="entry name" value="LptD"/>
</dbReference>
<protein>
    <submittedName>
        <fullName evidence="3">LPS-assembly protein LptD</fullName>
    </submittedName>
</protein>
<accession>A0A8J7LSW2</accession>
<evidence type="ECO:0000259" key="2">
    <source>
        <dbReference type="Pfam" id="PF19838"/>
    </source>
</evidence>
<dbReference type="Proteomes" id="UP000610931">
    <property type="component" value="Unassembled WGS sequence"/>
</dbReference>
<proteinExistence type="predicted"/>
<name>A0A8J7LSW2_9FLAO</name>
<evidence type="ECO:0000313" key="4">
    <source>
        <dbReference type="Proteomes" id="UP000610931"/>
    </source>
</evidence>
<keyword evidence="4" id="KW-1185">Reference proteome</keyword>
<dbReference type="GO" id="GO:1990351">
    <property type="term" value="C:transporter complex"/>
    <property type="evidence" value="ECO:0007669"/>
    <property type="project" value="TreeGrafter"/>
</dbReference>
<feature type="region of interest" description="Disordered" evidence="1">
    <location>
        <begin position="754"/>
        <end position="780"/>
    </location>
</feature>
<dbReference type="EMBL" id="JAELVQ010000016">
    <property type="protein sequence ID" value="MBJ6368865.1"/>
    <property type="molecule type" value="Genomic_DNA"/>
</dbReference>
<comment type="caution">
    <text evidence="3">The sequence shown here is derived from an EMBL/GenBank/DDBJ whole genome shotgun (WGS) entry which is preliminary data.</text>
</comment>